<dbReference type="GO" id="GO:0016747">
    <property type="term" value="F:acyltransferase activity, transferring groups other than amino-acyl groups"/>
    <property type="evidence" value="ECO:0007669"/>
    <property type="project" value="InterPro"/>
</dbReference>
<feature type="transmembrane region" description="Helical" evidence="1">
    <location>
        <begin position="339"/>
        <end position="360"/>
    </location>
</feature>
<feature type="domain" description="Acyltransferase 3" evidence="2">
    <location>
        <begin position="21"/>
        <end position="350"/>
    </location>
</feature>
<dbReference type="OrthoDB" id="9796461at2"/>
<dbReference type="InterPro" id="IPR002656">
    <property type="entry name" value="Acyl_transf_3_dom"/>
</dbReference>
<dbReference type="RefSeq" id="WP_145060938.1">
    <property type="nucleotide sequence ID" value="NZ_CP036263.1"/>
</dbReference>
<keyword evidence="1" id="KW-1133">Transmembrane helix</keyword>
<feature type="transmembrane region" description="Helical" evidence="1">
    <location>
        <begin position="180"/>
        <end position="196"/>
    </location>
</feature>
<feature type="transmembrane region" description="Helical" evidence="1">
    <location>
        <begin position="105"/>
        <end position="128"/>
    </location>
</feature>
<feature type="transmembrane region" description="Helical" evidence="1">
    <location>
        <begin position="148"/>
        <end position="173"/>
    </location>
</feature>
<accession>A0A517MY17</accession>
<keyword evidence="3" id="KW-0012">Acyltransferase</keyword>
<dbReference type="Proteomes" id="UP000319852">
    <property type="component" value="Chromosome"/>
</dbReference>
<dbReference type="EMBL" id="CP036263">
    <property type="protein sequence ID" value="QDS99769.1"/>
    <property type="molecule type" value="Genomic_DNA"/>
</dbReference>
<sequence length="387" mass="43202">MVDKSAPKLPSLDHSQLGRLDSIQVLRAVAAWFVVLYHLAETPDERLSFSGAQPNWLHFYRVIGFAGVDLFFVISGVVMMITCYNRFGSVSESPRFLWRRITRVYPLYWIATLVILAVAWAVPSLAIRDKLADSHFWKSFLLWPQDDFPAVAVGWTLVFEMYFYVVFAALLALPRKAVRPALLAWGFLALGLFAYYDRPEWHCLKGNLFLPLPASLLTLEFLAGCGIGWLVCERRCPIPAAALCSGAAMLLLVGFLIGSRFPDESQYGYVRVTVFGSSAALLVYGAVGLELAGRWRKLPGLTFWGDASYALYLSHVYVIGLVAKLQGRVSPELSTWSRFGWTLLCLVSCGFVAALGHLLLEKPLLRLLQRKRSSAKTPLRTGGKDLE</sequence>
<feature type="transmembrane region" description="Helical" evidence="1">
    <location>
        <begin position="269"/>
        <end position="289"/>
    </location>
</feature>
<evidence type="ECO:0000313" key="4">
    <source>
        <dbReference type="Proteomes" id="UP000319852"/>
    </source>
</evidence>
<dbReference type="PANTHER" id="PTHR23028">
    <property type="entry name" value="ACETYLTRANSFERASE"/>
    <property type="match status" value="1"/>
</dbReference>
<organism evidence="3 4">
    <name type="scientific">Adhaeretor mobilis</name>
    <dbReference type="NCBI Taxonomy" id="1930276"/>
    <lineage>
        <taxon>Bacteria</taxon>
        <taxon>Pseudomonadati</taxon>
        <taxon>Planctomycetota</taxon>
        <taxon>Planctomycetia</taxon>
        <taxon>Pirellulales</taxon>
        <taxon>Lacipirellulaceae</taxon>
        <taxon>Adhaeretor</taxon>
    </lineage>
</organism>
<keyword evidence="1" id="KW-0472">Membrane</keyword>
<name>A0A517MY17_9BACT</name>
<keyword evidence="1" id="KW-0812">Transmembrane</keyword>
<feature type="transmembrane region" description="Helical" evidence="1">
    <location>
        <begin position="301"/>
        <end position="319"/>
    </location>
</feature>
<protein>
    <submittedName>
        <fullName evidence="3">Acyltransferase family protein</fullName>
    </submittedName>
</protein>
<evidence type="ECO:0000313" key="3">
    <source>
        <dbReference type="EMBL" id="QDS99769.1"/>
    </source>
</evidence>
<reference evidence="3 4" key="1">
    <citation type="submission" date="2019-02" db="EMBL/GenBank/DDBJ databases">
        <title>Deep-cultivation of Planctomycetes and their phenomic and genomic characterization uncovers novel biology.</title>
        <authorList>
            <person name="Wiegand S."/>
            <person name="Jogler M."/>
            <person name="Boedeker C."/>
            <person name="Pinto D."/>
            <person name="Vollmers J."/>
            <person name="Rivas-Marin E."/>
            <person name="Kohn T."/>
            <person name="Peeters S.H."/>
            <person name="Heuer A."/>
            <person name="Rast P."/>
            <person name="Oberbeckmann S."/>
            <person name="Bunk B."/>
            <person name="Jeske O."/>
            <person name="Meyerdierks A."/>
            <person name="Storesund J.E."/>
            <person name="Kallscheuer N."/>
            <person name="Luecker S."/>
            <person name="Lage O.M."/>
            <person name="Pohl T."/>
            <person name="Merkel B.J."/>
            <person name="Hornburger P."/>
            <person name="Mueller R.-W."/>
            <person name="Bruemmer F."/>
            <person name="Labrenz M."/>
            <person name="Spormann A.M."/>
            <person name="Op den Camp H."/>
            <person name="Overmann J."/>
            <person name="Amann R."/>
            <person name="Jetten M.S.M."/>
            <person name="Mascher T."/>
            <person name="Medema M.H."/>
            <person name="Devos D.P."/>
            <person name="Kaster A.-K."/>
            <person name="Ovreas L."/>
            <person name="Rohde M."/>
            <person name="Galperin M.Y."/>
            <person name="Jogler C."/>
        </authorList>
    </citation>
    <scope>NUCLEOTIDE SEQUENCE [LARGE SCALE GENOMIC DNA]</scope>
    <source>
        <strain evidence="3 4">HG15A2</strain>
    </source>
</reference>
<evidence type="ECO:0000256" key="1">
    <source>
        <dbReference type="SAM" id="Phobius"/>
    </source>
</evidence>
<feature type="transmembrane region" description="Helical" evidence="1">
    <location>
        <begin position="238"/>
        <end position="257"/>
    </location>
</feature>
<dbReference type="Pfam" id="PF01757">
    <property type="entry name" value="Acyl_transf_3"/>
    <property type="match status" value="1"/>
</dbReference>
<proteinExistence type="predicted"/>
<feature type="transmembrane region" description="Helical" evidence="1">
    <location>
        <begin position="59"/>
        <end position="84"/>
    </location>
</feature>
<dbReference type="GO" id="GO:0016020">
    <property type="term" value="C:membrane"/>
    <property type="evidence" value="ECO:0007669"/>
    <property type="project" value="TreeGrafter"/>
</dbReference>
<dbReference type="AlphaFoldDB" id="A0A517MY17"/>
<dbReference type="KEGG" id="amob:HG15A2_31000"/>
<keyword evidence="4" id="KW-1185">Reference proteome</keyword>
<dbReference type="GO" id="GO:0000271">
    <property type="term" value="P:polysaccharide biosynthetic process"/>
    <property type="evidence" value="ECO:0007669"/>
    <property type="project" value="TreeGrafter"/>
</dbReference>
<dbReference type="PANTHER" id="PTHR23028:SF131">
    <property type="entry name" value="BLR2367 PROTEIN"/>
    <property type="match status" value="1"/>
</dbReference>
<evidence type="ECO:0000259" key="2">
    <source>
        <dbReference type="Pfam" id="PF01757"/>
    </source>
</evidence>
<dbReference type="InterPro" id="IPR050879">
    <property type="entry name" value="Acyltransferase_3"/>
</dbReference>
<keyword evidence="3" id="KW-0808">Transferase</keyword>
<feature type="transmembrane region" description="Helical" evidence="1">
    <location>
        <begin position="208"/>
        <end position="231"/>
    </location>
</feature>
<gene>
    <name evidence="3" type="ORF">HG15A2_31000</name>
</gene>